<evidence type="ECO:0000256" key="5">
    <source>
        <dbReference type="ARBA" id="ARBA00022692"/>
    </source>
</evidence>
<dbReference type="RefSeq" id="WP_220380258.1">
    <property type="nucleotide sequence ID" value="NZ_CP080544.1"/>
</dbReference>
<evidence type="ECO:0000256" key="1">
    <source>
        <dbReference type="ARBA" id="ARBA00022475"/>
    </source>
</evidence>
<keyword evidence="1 11" id="KW-1003">Cell membrane</keyword>
<evidence type="ECO:0000256" key="10">
    <source>
        <dbReference type="ARBA" id="ARBA00023316"/>
    </source>
</evidence>
<keyword evidence="14" id="KW-1185">Reference proteome</keyword>
<dbReference type="SUPFAM" id="SSF53955">
    <property type="entry name" value="Lysozyme-like"/>
    <property type="match status" value="1"/>
</dbReference>
<reference evidence="13 14" key="1">
    <citation type="submission" date="2021-08" db="EMBL/GenBank/DDBJ databases">
        <title>Lysobacter sp. strain CJ11 Genome sequencing and assembly.</title>
        <authorList>
            <person name="Kim I."/>
        </authorList>
    </citation>
    <scope>NUCLEOTIDE SEQUENCE [LARGE SCALE GENOMIC DNA]</scope>
    <source>
        <strain evidence="13 14">CJ11</strain>
    </source>
</reference>
<evidence type="ECO:0000313" key="14">
    <source>
        <dbReference type="Proteomes" id="UP000824755"/>
    </source>
</evidence>
<organism evidence="13 14">
    <name type="scientific">Lysobacter soyae</name>
    <dbReference type="NCBI Taxonomy" id="2764185"/>
    <lineage>
        <taxon>Bacteria</taxon>
        <taxon>Pseudomonadati</taxon>
        <taxon>Pseudomonadota</taxon>
        <taxon>Gammaproteobacteria</taxon>
        <taxon>Lysobacterales</taxon>
        <taxon>Lysobacteraceae</taxon>
        <taxon>Lysobacter</taxon>
    </lineage>
</organism>
<name>A0ABX8WRI2_9GAMM</name>
<keyword evidence="7 11" id="KW-0573">Peptidoglycan synthesis</keyword>
<evidence type="ECO:0000256" key="4">
    <source>
        <dbReference type="ARBA" id="ARBA00022679"/>
    </source>
</evidence>
<keyword evidence="5 11" id="KW-0812">Transmembrane</keyword>
<keyword evidence="9 11" id="KW-0472">Membrane</keyword>
<evidence type="ECO:0000256" key="8">
    <source>
        <dbReference type="ARBA" id="ARBA00022989"/>
    </source>
</evidence>
<dbReference type="InterPro" id="IPR001264">
    <property type="entry name" value="Glyco_trans_51"/>
</dbReference>
<dbReference type="Gene3D" id="1.10.3810.10">
    <property type="entry name" value="Biosynthetic peptidoglycan transglycosylase-like"/>
    <property type="match status" value="1"/>
</dbReference>
<keyword evidence="3 11" id="KW-0328">Glycosyltransferase</keyword>
<evidence type="ECO:0000256" key="9">
    <source>
        <dbReference type="ARBA" id="ARBA00023136"/>
    </source>
</evidence>
<keyword evidence="6 11" id="KW-0133">Cell shape</keyword>
<dbReference type="Proteomes" id="UP000824755">
    <property type="component" value="Chromosome"/>
</dbReference>
<keyword evidence="4 11" id="KW-0808">Transferase</keyword>
<dbReference type="Pfam" id="PF00912">
    <property type="entry name" value="Transgly"/>
    <property type="match status" value="1"/>
</dbReference>
<evidence type="ECO:0000256" key="6">
    <source>
        <dbReference type="ARBA" id="ARBA00022960"/>
    </source>
</evidence>
<dbReference type="PANTHER" id="PTHR30400:SF0">
    <property type="entry name" value="BIOSYNTHETIC PEPTIDOGLYCAN TRANSGLYCOSYLASE"/>
    <property type="match status" value="1"/>
</dbReference>
<dbReference type="InterPro" id="IPR036950">
    <property type="entry name" value="PBP_transglycosylase"/>
</dbReference>
<accession>A0ABX8WRI2</accession>
<evidence type="ECO:0000313" key="13">
    <source>
        <dbReference type="EMBL" id="QYR53442.1"/>
    </source>
</evidence>
<dbReference type="PANTHER" id="PTHR30400">
    <property type="entry name" value="MONOFUNCTIONAL BIOSYNTHETIC PEPTIDOGLYCAN TRANSGLYCOSYLASE"/>
    <property type="match status" value="1"/>
</dbReference>
<evidence type="ECO:0000256" key="7">
    <source>
        <dbReference type="ARBA" id="ARBA00022984"/>
    </source>
</evidence>
<keyword evidence="8 11" id="KW-1133">Transmembrane helix</keyword>
<evidence type="ECO:0000256" key="11">
    <source>
        <dbReference type="HAMAP-Rule" id="MF_00766"/>
    </source>
</evidence>
<dbReference type="EMBL" id="CP080544">
    <property type="protein sequence ID" value="QYR53442.1"/>
    <property type="molecule type" value="Genomic_DNA"/>
</dbReference>
<dbReference type="InterPro" id="IPR011812">
    <property type="entry name" value="Pep_trsgly"/>
</dbReference>
<feature type="domain" description="Glycosyl transferase family 51" evidence="12">
    <location>
        <begin position="71"/>
        <end position="235"/>
    </location>
</feature>
<dbReference type="HAMAP" id="MF_00766">
    <property type="entry name" value="PGT_MtgA"/>
    <property type="match status" value="1"/>
</dbReference>
<comment type="pathway">
    <text evidence="11">Cell wall biogenesis; peptidoglycan biosynthesis.</text>
</comment>
<evidence type="ECO:0000256" key="2">
    <source>
        <dbReference type="ARBA" id="ARBA00022519"/>
    </source>
</evidence>
<comment type="subcellular location">
    <subcellularLocation>
        <location evidence="11">Cell inner membrane</location>
        <topology evidence="11">Single-pass membrane protein</topology>
    </subcellularLocation>
</comment>
<comment type="catalytic activity">
    <reaction evidence="11">
        <text>[GlcNAc-(1-&gt;4)-Mur2Ac(oyl-L-Ala-gamma-D-Glu-L-Lys-D-Ala-D-Ala)](n)-di-trans,octa-cis-undecaprenyl diphosphate + beta-D-GlcNAc-(1-&gt;4)-Mur2Ac(oyl-L-Ala-gamma-D-Glu-L-Lys-D-Ala-D-Ala)-di-trans,octa-cis-undecaprenyl diphosphate = [GlcNAc-(1-&gt;4)-Mur2Ac(oyl-L-Ala-gamma-D-Glu-L-Lys-D-Ala-D-Ala)](n+1)-di-trans,octa-cis-undecaprenyl diphosphate + di-trans,octa-cis-undecaprenyl diphosphate + H(+)</text>
        <dbReference type="Rhea" id="RHEA:23708"/>
        <dbReference type="Rhea" id="RHEA-COMP:9602"/>
        <dbReference type="Rhea" id="RHEA-COMP:9603"/>
        <dbReference type="ChEBI" id="CHEBI:15378"/>
        <dbReference type="ChEBI" id="CHEBI:58405"/>
        <dbReference type="ChEBI" id="CHEBI:60033"/>
        <dbReference type="ChEBI" id="CHEBI:78435"/>
        <dbReference type="EC" id="2.4.99.28"/>
    </reaction>
</comment>
<comment type="function">
    <text evidence="11">Peptidoglycan polymerase that catalyzes glycan chain elongation from lipid-linked precursors.</text>
</comment>
<evidence type="ECO:0000259" key="12">
    <source>
        <dbReference type="Pfam" id="PF00912"/>
    </source>
</evidence>
<protein>
    <recommendedName>
        <fullName evidence="11">Biosynthetic peptidoglycan transglycosylase</fullName>
        <ecNumber evidence="11">2.4.99.28</ecNumber>
    </recommendedName>
    <alternativeName>
        <fullName evidence="11">Glycan polymerase</fullName>
    </alternativeName>
    <alternativeName>
        <fullName evidence="11">Peptidoglycan glycosyltransferase MtgA</fullName>
        <shortName evidence="11">PGT</shortName>
    </alternativeName>
</protein>
<sequence length="249" mass="27826">MSSNGGDTLNSQAPRPKRWRWFKRLILLAGAAVLFSVLQVASLRVIDPPFSSFMAIRLFEAWGSGDMGFRLKHQWVDRNQMSAAIPLAMIASEDQKFADHGGFDIEAIEKAQARNARGKKIRGGSTITQQTAKNLFLWGSRSYLRKGLEAWYTVLMEAMLPKARIIELYANFAEFGDGIYGVQAAARTYYGVDAKRLNASQAARLAAVLPSPKRYSVAKPGPYVQRRARAIERQMRLIGGQGYLHKLDD</sequence>
<proteinExistence type="inferred from homology"/>
<comment type="similarity">
    <text evidence="11">Belongs to the glycosyltransferase 51 family.</text>
</comment>
<gene>
    <name evidence="11 13" type="primary">mtgA</name>
    <name evidence="13" type="ORF">H8L67_02730</name>
</gene>
<keyword evidence="2 11" id="KW-0997">Cell inner membrane</keyword>
<evidence type="ECO:0000256" key="3">
    <source>
        <dbReference type="ARBA" id="ARBA00022676"/>
    </source>
</evidence>
<dbReference type="InterPro" id="IPR023346">
    <property type="entry name" value="Lysozyme-like_dom_sf"/>
</dbReference>
<keyword evidence="10 11" id="KW-0961">Cell wall biogenesis/degradation</keyword>
<dbReference type="GO" id="GO:0016757">
    <property type="term" value="F:glycosyltransferase activity"/>
    <property type="evidence" value="ECO:0007669"/>
    <property type="project" value="UniProtKB-KW"/>
</dbReference>
<dbReference type="EC" id="2.4.99.28" evidence="11"/>
<dbReference type="NCBIfam" id="TIGR02070">
    <property type="entry name" value="mono_pep_trsgly"/>
    <property type="match status" value="1"/>
</dbReference>